<comment type="caution">
    <text evidence="1">The sequence shown here is derived from an EMBL/GenBank/DDBJ whole genome shotgun (WGS) entry which is preliminary data.</text>
</comment>
<keyword evidence="2" id="KW-1185">Reference proteome</keyword>
<accession>A0A0J8GUR9</accession>
<dbReference type="Proteomes" id="UP000037600">
    <property type="component" value="Unassembled WGS sequence"/>
</dbReference>
<evidence type="ECO:0000313" key="1">
    <source>
        <dbReference type="EMBL" id="KMT64443.1"/>
    </source>
</evidence>
<reference evidence="1 2" key="1">
    <citation type="submission" date="2015-04" db="EMBL/GenBank/DDBJ databases">
        <title>Draft Genome Sequence of the Novel Agar-Digesting Marine Bacterium Q1.</title>
        <authorList>
            <person name="Li Y."/>
            <person name="Li D."/>
            <person name="Chen G."/>
            <person name="Du Z."/>
        </authorList>
    </citation>
    <scope>NUCLEOTIDE SEQUENCE [LARGE SCALE GENOMIC DNA]</scope>
    <source>
        <strain evidence="1 2">Q1</strain>
    </source>
</reference>
<evidence type="ECO:0000313" key="2">
    <source>
        <dbReference type="Proteomes" id="UP000037600"/>
    </source>
</evidence>
<dbReference type="AlphaFoldDB" id="A0A0J8GUR9"/>
<dbReference type="EMBL" id="LAZL01000024">
    <property type="protein sequence ID" value="KMT64443.1"/>
    <property type="molecule type" value="Genomic_DNA"/>
</dbReference>
<proteinExistence type="predicted"/>
<gene>
    <name evidence="1" type="ORF">XM47_14190</name>
</gene>
<organism evidence="1 2">
    <name type="scientific">Catenovulum maritimum</name>
    <dbReference type="NCBI Taxonomy" id="1513271"/>
    <lineage>
        <taxon>Bacteria</taxon>
        <taxon>Pseudomonadati</taxon>
        <taxon>Pseudomonadota</taxon>
        <taxon>Gammaproteobacteria</taxon>
        <taxon>Alteromonadales</taxon>
        <taxon>Alteromonadaceae</taxon>
        <taxon>Catenovulum</taxon>
    </lineage>
</organism>
<protein>
    <submittedName>
        <fullName evidence="1">Uncharacterized protein</fullName>
    </submittedName>
</protein>
<name>A0A0J8GUR9_9ALTE</name>
<sequence length="69" mass="8144">MGKRERGISRAKQSELHLTYSAFRGRPKCVLLFVPFMDVRKERELGAEALQRFDLIHWAFNATPRLKRI</sequence>